<name>A0A2P7BVU2_9HYPH</name>
<dbReference type="Pfam" id="PF17264">
    <property type="entry name" value="DUF5330"/>
    <property type="match status" value="1"/>
</dbReference>
<protein>
    <recommendedName>
        <fullName evidence="5">DUF5330 domain-containing protein</fullName>
    </recommendedName>
</protein>
<comment type="caution">
    <text evidence="3">The sequence shown here is derived from an EMBL/GenBank/DDBJ whole genome shotgun (WGS) entry which is preliminary data.</text>
</comment>
<dbReference type="AlphaFoldDB" id="A0A2P7BVU2"/>
<keyword evidence="2" id="KW-0472">Membrane</keyword>
<feature type="transmembrane region" description="Helical" evidence="2">
    <location>
        <begin position="20"/>
        <end position="41"/>
    </location>
</feature>
<dbReference type="Proteomes" id="UP000241444">
    <property type="component" value="Unassembled WGS sequence"/>
</dbReference>
<reference evidence="4" key="1">
    <citation type="submission" date="2017-11" db="EMBL/GenBank/DDBJ databases">
        <authorList>
            <person name="Kuznetsova I."/>
            <person name="Sazanova A."/>
            <person name="Chirak E."/>
            <person name="Safronova V."/>
            <person name="Willems A."/>
        </authorList>
    </citation>
    <scope>NUCLEOTIDE SEQUENCE [LARGE SCALE GENOMIC DNA]</scope>
    <source>
        <strain evidence="4">STM 196</strain>
    </source>
</reference>
<keyword evidence="2" id="KW-1133">Transmembrane helix</keyword>
<evidence type="ECO:0008006" key="5">
    <source>
        <dbReference type="Google" id="ProtNLM"/>
    </source>
</evidence>
<sequence length="179" mass="19280">MSAHEPPPTAVFVAAKETEMFFLIRFAIKFCFWMMLISLFIPVDSKDNLQGAGQPGPIEAFFAARETISDLSDFCTRKPQACETGKAALSSAGVRASEVAKVGYEYLDTQFGKNAGDPDAAVAAAHSGLKAASETDAGDAIKAKLREMALREILEAAMRQREQANEVDNKTQTGTVAKK</sequence>
<dbReference type="EMBL" id="PGGO01000001">
    <property type="protein sequence ID" value="PSH70574.1"/>
    <property type="molecule type" value="Genomic_DNA"/>
</dbReference>
<feature type="compositionally biased region" description="Basic and acidic residues" evidence="1">
    <location>
        <begin position="160"/>
        <end position="169"/>
    </location>
</feature>
<keyword evidence="2" id="KW-0812">Transmembrane</keyword>
<feature type="compositionally biased region" description="Polar residues" evidence="1">
    <location>
        <begin position="170"/>
        <end position="179"/>
    </location>
</feature>
<proteinExistence type="predicted"/>
<organism evidence="3 4">
    <name type="scientific">Phyllobacterium brassicacearum</name>
    <dbReference type="NCBI Taxonomy" id="314235"/>
    <lineage>
        <taxon>Bacteria</taxon>
        <taxon>Pseudomonadati</taxon>
        <taxon>Pseudomonadota</taxon>
        <taxon>Alphaproteobacteria</taxon>
        <taxon>Hyphomicrobiales</taxon>
        <taxon>Phyllobacteriaceae</taxon>
        <taxon>Phyllobacterium</taxon>
    </lineage>
</organism>
<keyword evidence="4" id="KW-1185">Reference proteome</keyword>
<evidence type="ECO:0000313" key="3">
    <source>
        <dbReference type="EMBL" id="PSH70574.1"/>
    </source>
</evidence>
<gene>
    <name evidence="3" type="ORF">CU102_00480</name>
</gene>
<dbReference type="InterPro" id="IPR035220">
    <property type="entry name" value="DUF5330"/>
</dbReference>
<evidence type="ECO:0000256" key="1">
    <source>
        <dbReference type="SAM" id="MobiDB-lite"/>
    </source>
</evidence>
<accession>A0A2P7BVU2</accession>
<evidence type="ECO:0000313" key="4">
    <source>
        <dbReference type="Proteomes" id="UP000241444"/>
    </source>
</evidence>
<evidence type="ECO:0000256" key="2">
    <source>
        <dbReference type="SAM" id="Phobius"/>
    </source>
</evidence>
<feature type="region of interest" description="Disordered" evidence="1">
    <location>
        <begin position="160"/>
        <end position="179"/>
    </location>
</feature>